<feature type="transmembrane region" description="Helical" evidence="6">
    <location>
        <begin position="463"/>
        <end position="482"/>
    </location>
</feature>
<protein>
    <submittedName>
        <fullName evidence="8">Putative membrane protein YccC</fullName>
    </submittedName>
</protein>
<organism evidence="8 9">
    <name type="scientific">Kitasatospora kifunensis</name>
    <name type="common">Streptomyces kifunensis</name>
    <dbReference type="NCBI Taxonomy" id="58351"/>
    <lineage>
        <taxon>Bacteria</taxon>
        <taxon>Bacillati</taxon>
        <taxon>Actinomycetota</taxon>
        <taxon>Actinomycetes</taxon>
        <taxon>Kitasatosporales</taxon>
        <taxon>Streptomycetaceae</taxon>
        <taxon>Kitasatospora</taxon>
    </lineage>
</organism>
<dbReference type="InterPro" id="IPR049453">
    <property type="entry name" value="Memb_transporter_dom"/>
</dbReference>
<dbReference type="Proteomes" id="UP000540506">
    <property type="component" value="Unassembled WGS sequence"/>
</dbReference>
<proteinExistence type="predicted"/>
<feature type="transmembrane region" description="Helical" evidence="6">
    <location>
        <begin position="45"/>
        <end position="61"/>
    </location>
</feature>
<feature type="transmembrane region" description="Helical" evidence="6">
    <location>
        <begin position="489"/>
        <end position="507"/>
    </location>
</feature>
<evidence type="ECO:0000313" key="8">
    <source>
        <dbReference type="EMBL" id="MBB4927650.1"/>
    </source>
</evidence>
<accession>A0A7W7R9E2</accession>
<keyword evidence="3 6" id="KW-1133">Transmembrane helix</keyword>
<feature type="transmembrane region" description="Helical" evidence="6">
    <location>
        <begin position="437"/>
        <end position="457"/>
    </location>
</feature>
<feature type="transmembrane region" description="Helical" evidence="6">
    <location>
        <begin position="73"/>
        <end position="95"/>
    </location>
</feature>
<feature type="transmembrane region" description="Helical" evidence="6">
    <location>
        <begin position="404"/>
        <end position="425"/>
    </location>
</feature>
<evidence type="ECO:0000256" key="2">
    <source>
        <dbReference type="ARBA" id="ARBA00022692"/>
    </source>
</evidence>
<feature type="transmembrane region" description="Helical" evidence="6">
    <location>
        <begin position="141"/>
        <end position="164"/>
    </location>
</feature>
<feature type="compositionally biased region" description="Low complexity" evidence="5">
    <location>
        <begin position="661"/>
        <end position="680"/>
    </location>
</feature>
<keyword evidence="2 6" id="KW-0812">Transmembrane</keyword>
<dbReference type="EMBL" id="JACHJV010000002">
    <property type="protein sequence ID" value="MBB4927650.1"/>
    <property type="molecule type" value="Genomic_DNA"/>
</dbReference>
<dbReference type="AlphaFoldDB" id="A0A7W7R9E2"/>
<name>A0A7W7R9E2_KITKI</name>
<evidence type="ECO:0000256" key="6">
    <source>
        <dbReference type="SAM" id="Phobius"/>
    </source>
</evidence>
<evidence type="ECO:0000256" key="4">
    <source>
        <dbReference type="ARBA" id="ARBA00023136"/>
    </source>
</evidence>
<feature type="transmembrane region" description="Helical" evidence="6">
    <location>
        <begin position="21"/>
        <end position="39"/>
    </location>
</feature>
<evidence type="ECO:0000256" key="5">
    <source>
        <dbReference type="SAM" id="MobiDB-lite"/>
    </source>
</evidence>
<comment type="subcellular location">
    <subcellularLocation>
        <location evidence="1">Membrane</location>
        <topology evidence="1">Multi-pass membrane protein</topology>
    </subcellularLocation>
</comment>
<evidence type="ECO:0000256" key="3">
    <source>
        <dbReference type="ARBA" id="ARBA00022989"/>
    </source>
</evidence>
<evidence type="ECO:0000313" key="9">
    <source>
        <dbReference type="Proteomes" id="UP000540506"/>
    </source>
</evidence>
<feature type="transmembrane region" description="Helical" evidence="6">
    <location>
        <begin position="101"/>
        <end position="129"/>
    </location>
</feature>
<comment type="caution">
    <text evidence="8">The sequence shown here is derived from an EMBL/GenBank/DDBJ whole genome shotgun (WGS) entry which is preliminary data.</text>
</comment>
<dbReference type="GO" id="GO:0016020">
    <property type="term" value="C:membrane"/>
    <property type="evidence" value="ECO:0007669"/>
    <property type="project" value="UniProtKB-SubCell"/>
</dbReference>
<evidence type="ECO:0000259" key="7">
    <source>
        <dbReference type="Pfam" id="PF13515"/>
    </source>
</evidence>
<keyword evidence="9" id="KW-1185">Reference proteome</keyword>
<keyword evidence="4 6" id="KW-0472">Membrane</keyword>
<reference evidence="8 9" key="1">
    <citation type="submission" date="2020-08" db="EMBL/GenBank/DDBJ databases">
        <title>Sequencing the genomes of 1000 actinobacteria strains.</title>
        <authorList>
            <person name="Klenk H.-P."/>
        </authorList>
    </citation>
    <scope>NUCLEOTIDE SEQUENCE [LARGE SCALE GENOMIC DNA]</scope>
    <source>
        <strain evidence="8 9">DSM 41654</strain>
    </source>
</reference>
<feature type="region of interest" description="Disordered" evidence="5">
    <location>
        <begin position="657"/>
        <end position="680"/>
    </location>
</feature>
<dbReference type="Pfam" id="PF13515">
    <property type="entry name" value="FUSC_2"/>
    <property type="match status" value="1"/>
</dbReference>
<sequence length="721" mass="75728">MSRPVRWLLRQEGGPDALRRAVWITLAGGTGFYVLTYGFHRPDMALYAIFGSLPLVLFAKVPGPARRRARTLLVMLPAGWLLVTAGTLLAVQHWAAALGLFVIGFLVSFLAIGGPRPAMLAAALQLYYVLPCFPPYEPRSLGFRLAGLTVGILLTIVVDLILWADPPPRSYRSILADALCAVADYCTATGQVLAGQGEPAAARVAGIAADRALEATRLSRVPVPERPTSAAPRDRGLDQARAATRHVCNQLDRMADSRPDDGHATACPCAAVLLADCAAALRRTAHDLRSGVPESASGDTLHAALRAFDAERTRQLATASSRRLRLEAITRSAAEGTLLAAEAAQIALGAAPDPRRQYPGGPFAYATQPALARWWGALRLQLTPHSVMLQNALRLATTLACARLVVGLLDLPHGFWVLLALLSLMRTSAADTRNAQLPALLGTIAGGALATLLLYLVGDVPAFYAAVTPVCLLVGFGVGAVLGPSWLQGAMTLCIVMLFVQILPPTLSLPLVRLLDVVVGGTIGVTASLLAWPRGAHGQLRSAVADFLSQTAEGCRSVTALLCLRAGPGADPLRTARHAMLLTQATYLQYRTESSPRHPADPSWELILLPGELVVGGGQLMLTRRGAPGPAPLPPQAAAQLTALADQVATEFQHAATRLRSGAPPQSSSPAPALRPSHPAVDGLSPDAVLLIADTTAWLTGVAQAANQARTQAANRAAAAG</sequence>
<feature type="domain" description="Integral membrane bound transporter" evidence="7">
    <location>
        <begin position="404"/>
        <end position="526"/>
    </location>
</feature>
<dbReference type="RefSeq" id="WP_184944204.1">
    <property type="nucleotide sequence ID" value="NZ_JACHJV010000002.1"/>
</dbReference>
<evidence type="ECO:0000256" key="1">
    <source>
        <dbReference type="ARBA" id="ARBA00004141"/>
    </source>
</evidence>
<gene>
    <name evidence="8" type="ORF">FHR34_006745</name>
</gene>